<accession>A0A554LJ37</accession>
<sequence>MTSSELVATHKGKSYNYRPSTSELLLAKICRSFNMEFLPAVIEITNFVHLCRLSRPTIVRGVDNKEMLFVCQHTRFTPYKSGRFWKICERNIEQEGKTLEKATIQEIVTNAVKEDHSKERLPLAEVLEYDYYRYARVYRWPKSVYVAVYEYQETDLLIQPFHIHEVVPCCQKKLPILYLHFQIEPRFMTGGVGENAEEIYDSLRVDFPRVISDHQQTLHAALSLHPLNNLASPEQGYTSTPPQGFSARIHSKIPRELTMGFIGAYLRRFLQGNEF</sequence>
<evidence type="ECO:0000313" key="2">
    <source>
        <dbReference type="Proteomes" id="UP000315689"/>
    </source>
</evidence>
<dbReference type="EMBL" id="VMGK01000012">
    <property type="protein sequence ID" value="TSC92848.1"/>
    <property type="molecule type" value="Genomic_DNA"/>
</dbReference>
<gene>
    <name evidence="1" type="ORF">CEN89_430</name>
</gene>
<reference evidence="1 2" key="1">
    <citation type="submission" date="2017-07" db="EMBL/GenBank/DDBJ databases">
        <title>Mechanisms for carbon and nitrogen cycling indicate functional differentiation within the Candidate Phyla Radiation.</title>
        <authorList>
            <person name="Danczak R.E."/>
            <person name="Johnston M.D."/>
            <person name="Kenah C."/>
            <person name="Slattery M."/>
            <person name="Wrighton K.C."/>
            <person name="Wilkins M.J."/>
        </authorList>
    </citation>
    <scope>NUCLEOTIDE SEQUENCE [LARGE SCALE GENOMIC DNA]</scope>
    <source>
        <strain evidence="1">Licking1014_7</strain>
    </source>
</reference>
<dbReference type="Proteomes" id="UP000315689">
    <property type="component" value="Unassembled WGS sequence"/>
</dbReference>
<comment type="caution">
    <text evidence="1">The sequence shown here is derived from an EMBL/GenBank/DDBJ whole genome shotgun (WGS) entry which is preliminary data.</text>
</comment>
<proteinExistence type="predicted"/>
<organism evidence="1 2">
    <name type="scientific">Candidatus Berkelbacteria bacterium Licking1014_7</name>
    <dbReference type="NCBI Taxonomy" id="2017147"/>
    <lineage>
        <taxon>Bacteria</taxon>
        <taxon>Candidatus Berkelbacteria</taxon>
    </lineage>
</organism>
<name>A0A554LJ37_9BACT</name>
<dbReference type="AlphaFoldDB" id="A0A554LJ37"/>
<protein>
    <submittedName>
        <fullName evidence="1">Uncharacterized protein</fullName>
    </submittedName>
</protein>
<evidence type="ECO:0000313" key="1">
    <source>
        <dbReference type="EMBL" id="TSC92848.1"/>
    </source>
</evidence>